<dbReference type="Gene3D" id="1.10.238.160">
    <property type="match status" value="1"/>
</dbReference>
<dbReference type="InterPro" id="IPR010260">
    <property type="entry name" value="AlpA"/>
</dbReference>
<dbReference type="eggNOG" id="COG3311">
    <property type="taxonomic scope" value="Bacteria"/>
</dbReference>
<reference evidence="2 3" key="2">
    <citation type="journal article" date="2012" name="J. Bacteriol.">
        <title>Genome Sequences of Burkholderia sp. Strains CCGE1002 and H160, Isolated from Legume Nodules in Mexico and Brazil.</title>
        <authorList>
            <person name="Ormeno-Orrillo E."/>
            <person name="Rogel M.A."/>
            <person name="Chueire L.M."/>
            <person name="Tiedje J.M."/>
            <person name="Martinez-Romero E."/>
            <person name="Hungria M."/>
        </authorList>
    </citation>
    <scope>NUCLEOTIDE SEQUENCE [LARGE SCALE GENOMIC DNA]</scope>
    <source>
        <strain evidence="2 3">CCGE1002</strain>
    </source>
</reference>
<gene>
    <name evidence="2" type="ordered locus">BC1002_0156</name>
</gene>
<name>D5WA41_PARAM</name>
<proteinExistence type="predicted"/>
<dbReference type="Pfam" id="PF05930">
    <property type="entry name" value="Phage_AlpA"/>
    <property type="match status" value="1"/>
</dbReference>
<dbReference type="EMBL" id="CP002013">
    <property type="protein sequence ID" value="ADG14263.1"/>
    <property type="molecule type" value="Genomic_DNA"/>
</dbReference>
<evidence type="ECO:0000256" key="1">
    <source>
        <dbReference type="SAM" id="MobiDB-lite"/>
    </source>
</evidence>
<protein>
    <submittedName>
        <fullName evidence="2">Phage transcriptional regulator, AlpA</fullName>
    </submittedName>
</protein>
<organism evidence="2 3">
    <name type="scientific">Paraburkholderia atlantica</name>
    <dbReference type="NCBI Taxonomy" id="2654982"/>
    <lineage>
        <taxon>Bacteria</taxon>
        <taxon>Pseudomonadati</taxon>
        <taxon>Pseudomonadota</taxon>
        <taxon>Betaproteobacteria</taxon>
        <taxon>Burkholderiales</taxon>
        <taxon>Burkholderiaceae</taxon>
        <taxon>Paraburkholderia</taxon>
    </lineage>
</organism>
<dbReference type="HOGENOM" id="CLU_1394061_0_0_4"/>
<dbReference type="STRING" id="640511.BC1002_0156"/>
<dbReference type="Proteomes" id="UP000002190">
    <property type="component" value="Chromosome 1"/>
</dbReference>
<evidence type="ECO:0000313" key="3">
    <source>
        <dbReference type="Proteomes" id="UP000002190"/>
    </source>
</evidence>
<reference evidence="2 3" key="1">
    <citation type="submission" date="2010-04" db="EMBL/GenBank/DDBJ databases">
        <title>Complete sequence of chromosome 1 of Burkholderia sp. CCGE1002.</title>
        <authorList>
            <consortium name="US DOE Joint Genome Institute"/>
            <person name="Lucas S."/>
            <person name="Copeland A."/>
            <person name="Lapidus A."/>
            <person name="Cheng J.-F."/>
            <person name="Bruce D."/>
            <person name="Goodwin L."/>
            <person name="Pitluck S."/>
            <person name="Chertkov O."/>
            <person name="Detter J.C."/>
            <person name="Han C."/>
            <person name="Tapia R."/>
            <person name="Land M."/>
            <person name="Hauser L."/>
            <person name="Kyrpides N."/>
            <person name="Ovchinnikova G."/>
            <person name="Martinez-Romero E."/>
            <person name="Hernandez M.A.R."/>
            <person name="Tiedje J.M."/>
            <person name="Woyke T."/>
        </authorList>
    </citation>
    <scope>NUCLEOTIDE SEQUENCE [LARGE SCALE GENOMIC DNA]</scope>
    <source>
        <strain evidence="2 3">CCGE1002</strain>
    </source>
</reference>
<feature type="region of interest" description="Disordered" evidence="1">
    <location>
        <begin position="1"/>
        <end position="24"/>
    </location>
</feature>
<evidence type="ECO:0000313" key="2">
    <source>
        <dbReference type="EMBL" id="ADG14263.1"/>
    </source>
</evidence>
<dbReference type="KEGG" id="bge:BC1002_0156"/>
<dbReference type="AlphaFoldDB" id="D5WA41"/>
<sequence length="195" mass="21340">MSGRKPSQTEREAAPAVAQRYRKESVDDRRVQELLSPAAISHWPMAARQLRDAGVLNAVDAISLAAYCEAFARWCAAGEQVARMLIDFGVRSGRKAQVQTGALEKPMRSASIEAGVTEPVRRARNAIMRRDEVERETGLSHSTIYKRIKDGTFPAPLKIGPGSTGWRVTDIEAFLASPADYRVESCASQGQEGLP</sequence>
<accession>D5WA41</accession>